<evidence type="ECO:0000259" key="1">
    <source>
        <dbReference type="PROSITE" id="PS50053"/>
    </source>
</evidence>
<proteinExistence type="predicted"/>
<evidence type="ECO:0000313" key="2">
    <source>
        <dbReference type="EMBL" id="KAK8884159.1"/>
    </source>
</evidence>
<protein>
    <submittedName>
        <fullName evidence="2">Ubiquitin domain-containing protein ubfd1</fullName>
    </submittedName>
</protein>
<organism evidence="2 3">
    <name type="scientific">Tritrichomonas musculus</name>
    <dbReference type="NCBI Taxonomy" id="1915356"/>
    <lineage>
        <taxon>Eukaryota</taxon>
        <taxon>Metamonada</taxon>
        <taxon>Parabasalia</taxon>
        <taxon>Tritrichomonadida</taxon>
        <taxon>Tritrichomonadidae</taxon>
        <taxon>Tritrichomonas</taxon>
    </lineage>
</organism>
<reference evidence="2 3" key="1">
    <citation type="submission" date="2024-04" db="EMBL/GenBank/DDBJ databases">
        <title>Tritrichomonas musculus Genome.</title>
        <authorList>
            <person name="Alves-Ferreira E."/>
            <person name="Grigg M."/>
            <person name="Lorenzi H."/>
            <person name="Galac M."/>
        </authorList>
    </citation>
    <scope>NUCLEOTIDE SEQUENCE [LARGE SCALE GENOMIC DNA]</scope>
    <source>
        <strain evidence="2 3">EAF2021</strain>
    </source>
</reference>
<feature type="domain" description="Ubiquitin-like" evidence="1">
    <location>
        <begin position="1"/>
        <end position="76"/>
    </location>
</feature>
<dbReference type="SUPFAM" id="SSF54236">
    <property type="entry name" value="Ubiquitin-like"/>
    <property type="match status" value="1"/>
</dbReference>
<dbReference type="Proteomes" id="UP001470230">
    <property type="component" value="Unassembled WGS sequence"/>
</dbReference>
<dbReference type="InterPro" id="IPR029071">
    <property type="entry name" value="Ubiquitin-like_domsf"/>
</dbReference>
<evidence type="ECO:0000313" key="3">
    <source>
        <dbReference type="Proteomes" id="UP001470230"/>
    </source>
</evidence>
<sequence>MQIILRYKNTSYTLNFNTIPSMSQLKKEISNKTQVDPKFQKIIYKGKVISTTTAKVSKLDIKEGSRLFLISTSQNEEPNMPRVRSSRKQVKVQQCDLKDQILDPEIVDKGPPPGCEKGIKNVNPKFPKDPFIIYDTKGNTSQMAIETDSIWINQIVKDGNKGDQDRIFYSDITDFKITDIDKYKTQYSTIFLSIKKADNTYEVKKFYFIPYQYSNAFQNFLSNNRNQ</sequence>
<name>A0ABR2JZ70_9EUKA</name>
<dbReference type="Gene3D" id="3.10.20.90">
    <property type="entry name" value="Phosphatidylinositol 3-kinase Catalytic Subunit, Chain A, domain 1"/>
    <property type="match status" value="1"/>
</dbReference>
<accession>A0ABR2JZ70</accession>
<comment type="caution">
    <text evidence="2">The sequence shown here is derived from an EMBL/GenBank/DDBJ whole genome shotgun (WGS) entry which is preliminary data.</text>
</comment>
<dbReference type="PROSITE" id="PS50053">
    <property type="entry name" value="UBIQUITIN_2"/>
    <property type="match status" value="1"/>
</dbReference>
<dbReference type="EMBL" id="JAPFFF010000008">
    <property type="protein sequence ID" value="KAK8884159.1"/>
    <property type="molecule type" value="Genomic_DNA"/>
</dbReference>
<dbReference type="Pfam" id="PF25343">
    <property type="entry name" value="PH_UBFD1_C"/>
    <property type="match status" value="1"/>
</dbReference>
<dbReference type="InterPro" id="IPR057455">
    <property type="entry name" value="UBFD1_C"/>
</dbReference>
<dbReference type="PANTHER" id="PTHR16470">
    <property type="entry name" value="UBIQUITIN DOMAIN-CONTAINING PROTEIN UBFD1"/>
    <property type="match status" value="1"/>
</dbReference>
<dbReference type="Pfam" id="PF00240">
    <property type="entry name" value="ubiquitin"/>
    <property type="match status" value="1"/>
</dbReference>
<gene>
    <name evidence="2" type="ORF">M9Y10_043265</name>
</gene>
<keyword evidence="3" id="KW-1185">Reference proteome</keyword>
<dbReference type="InterPro" id="IPR039120">
    <property type="entry name" value="UBFD1"/>
</dbReference>
<dbReference type="InterPro" id="IPR000626">
    <property type="entry name" value="Ubiquitin-like_dom"/>
</dbReference>
<dbReference type="PANTHER" id="PTHR16470:SF0">
    <property type="entry name" value="UBIQUITIN DOMAIN-CONTAINING PROTEIN UBFD1"/>
    <property type="match status" value="1"/>
</dbReference>